<keyword evidence="4" id="KW-0547">Nucleotide-binding</keyword>
<accession>A0A5J9TXN7</accession>
<dbReference type="Pfam" id="PF18052">
    <property type="entry name" value="Rx_N"/>
    <property type="match status" value="1"/>
</dbReference>
<dbReference type="InterPro" id="IPR032675">
    <property type="entry name" value="LRR_dom_sf"/>
</dbReference>
<feature type="domain" description="Disease resistance protein winged helix" evidence="9">
    <location>
        <begin position="569"/>
        <end position="639"/>
    </location>
</feature>
<dbReference type="Gramene" id="TVU16126">
    <property type="protein sequence ID" value="TVU16126"/>
    <property type="gene ID" value="EJB05_39677"/>
</dbReference>
<evidence type="ECO:0000256" key="6">
    <source>
        <dbReference type="ARBA" id="ARBA00022840"/>
    </source>
</evidence>
<feature type="domain" description="R13L1/DRL21-like LRR repeat region" evidence="10">
    <location>
        <begin position="845"/>
        <end position="958"/>
    </location>
</feature>
<dbReference type="InterPro" id="IPR058922">
    <property type="entry name" value="WHD_DRP"/>
</dbReference>
<keyword evidence="12" id="KW-1185">Reference proteome</keyword>
<evidence type="ECO:0000256" key="2">
    <source>
        <dbReference type="ARBA" id="ARBA00022614"/>
    </source>
</evidence>
<protein>
    <recommendedName>
        <fullName evidence="13">AAA+ ATPase domain-containing protein</fullName>
    </recommendedName>
</protein>
<dbReference type="InterPro" id="IPR041118">
    <property type="entry name" value="Rx_N"/>
</dbReference>
<evidence type="ECO:0008006" key="13">
    <source>
        <dbReference type="Google" id="ProtNLM"/>
    </source>
</evidence>
<dbReference type="GO" id="GO:0005524">
    <property type="term" value="F:ATP binding"/>
    <property type="evidence" value="ECO:0007669"/>
    <property type="project" value="UniProtKB-KW"/>
</dbReference>
<sequence>MQAAISAASWVLGKALSPVTDGLLEAWAASAGLGPNVDALKMELLYAQAMLDNTQGREVRSPALKELLLKLRDLAYNADDVLDELEYFRIQDEVEGTHETTNVDDRGCIQGLVLNARHTARAVGNRLKLASCSRDTSRGDPDDQDDAKQGCLSGIRCSCCRRETSSPPASPATHGASAGCMPKVTTAARNTAHAVGKLLPCCSSPSADDDAQAGMLEPDMPDNGPWFLCGGWRSKDQHKNRAMEAPKLKFDRVEISRKMKDIVEQLKPICSKVSTILNLELLSSNRTTPKDIAMDRSKTTPVIIEEKLYGRDKEKNSIVEGITHGEFSANELTVLPIVGPGGIGKTTFTQHIYKEVEAYFQVSIWICVSLNFSATRLAQEAVDKIPKVDGEKETSSNQEVIKQRLKGKRFLLVLDDMWACHEEEWNKLLAPLRNNGEKGNMIIVTTRIPDVANTVKTVGYWMDLGSLGDEDFELFFEACVFGGQKSFKEHEDLREVGKQIVTKLKGFPLAAKTVGRLLRKQLNLEHWKGVLESKEWELQTSDNDIMPALKLSYDYLPFHLQHCFSYCALFPEDREFISEDLIDLWIGLDILHPWEQKKRIEDVGLSYLSDLVNHGFFKKNEDEDGNPYYVVHDLLHELAVKVSSYECLSINSTNVRSIQILPSVQHLSIIIDEKDVNDRMAFEYYKKDLRALDKRLNVESLRTLMLFGEHHGSFAKTFGDMFSEARALRTIFLSGKSYAIEDVLYNFSKLIHLRHLKIKSAAEEDQDSCLADALSRLYHLLVIDLLEYDNMIIGSTKNISNLVKLRHFSVNAEAFHSDIYEVGKLKFLQELVRFEVENESKGFELSQLEQLTELGGKLGIYNLERVRTKEEAQRSKIDHKSHLRKLILKWDYGEDNLILAEGIIESLKPHSNLQDLSIEGHTGTNCPSWLGANLSIKSLESLRLDRVSWNNFPPLGELWLGAQWSEEEYMSCITNQRFHNLKRLELACINNLKRWVINEPCHLFPYLEELSIESCTGLLELRFAHLTCCEQAQDTSTKWFPSLRQLTITRCHKLRSLPNVPWTCGPCNAYISDVGSWDSLSIEYYNLGFFLEISGKNDAPDSTFWDMLAFHNLTKLKRLEMNKCPPIPFDLLRMLPSLERLIVRDLSLLFSLVEGESLAGHHRLPIKGILINNCGVSGKELTQLVSHCSELSDLTIINCHYITGLGVMDQQQEQTVATPASLPSYSVDKAGTAHTGQQQQEAAEEEITAVSAEEGLLLLPRQLQQIAIYSAELVLQPGSLGNDKEAGGGWLQGMGFLRSLEVYGCPKLLSSYSGSPPCFLFPSSLEKLVIFYSEAVETPRLLLLSNLVGLTELRIKNGGGLRCEDFWTLVAHGQLTKLTVEGTPNFFVGLEPSQPHQQEHPSRSSKVREMETDVRTGFFAAPICRLLSSSLTDLDIVDWDEEVERFTKEQEEALLLLTSLQQLRFMDCQKLQCLPQGLHALPSLKRLDIHRCRDLISLPDVLPSSLEELNIITCLALQSLRLFQSALERLYIDDCRAIRSLPKEGLPTSLQELKISSCPAIRSLPKEGLPTSLQELEISYCPAIRSLPKDGLPSSLRLLDVQYGNSEELRRQCRKLKGTIPIVRA</sequence>
<evidence type="ECO:0000256" key="3">
    <source>
        <dbReference type="ARBA" id="ARBA00022737"/>
    </source>
</evidence>
<dbReference type="GO" id="GO:0006952">
    <property type="term" value="P:defense response"/>
    <property type="evidence" value="ECO:0007669"/>
    <property type="project" value="UniProtKB-KW"/>
</dbReference>
<keyword evidence="2" id="KW-0433">Leucine-rich repeat</keyword>
<keyword evidence="5" id="KW-0611">Plant defense</keyword>
<keyword evidence="6" id="KW-0067">ATP-binding</keyword>
<evidence type="ECO:0000313" key="12">
    <source>
        <dbReference type="Proteomes" id="UP000324897"/>
    </source>
</evidence>
<reference evidence="11 12" key="1">
    <citation type="journal article" date="2019" name="Sci. Rep.">
        <title>A high-quality genome of Eragrostis curvula grass provides insights into Poaceae evolution and supports new strategies to enhance forage quality.</title>
        <authorList>
            <person name="Carballo J."/>
            <person name="Santos B.A.C.M."/>
            <person name="Zappacosta D."/>
            <person name="Garbus I."/>
            <person name="Selva J.P."/>
            <person name="Gallo C.A."/>
            <person name="Diaz A."/>
            <person name="Albertini E."/>
            <person name="Caccamo M."/>
            <person name="Echenique V."/>
        </authorList>
    </citation>
    <scope>NUCLEOTIDE SEQUENCE [LARGE SCALE GENOMIC DNA]</scope>
    <source>
        <strain evidence="12">cv. Victoria</strain>
        <tissue evidence="11">Leaf</tissue>
    </source>
</reference>
<dbReference type="Pfam" id="PF23559">
    <property type="entry name" value="WHD_DRP"/>
    <property type="match status" value="1"/>
</dbReference>
<evidence type="ECO:0000256" key="4">
    <source>
        <dbReference type="ARBA" id="ARBA00022741"/>
    </source>
</evidence>
<dbReference type="Pfam" id="PF25019">
    <property type="entry name" value="LRR_R13L1-DRL21"/>
    <property type="match status" value="1"/>
</dbReference>
<dbReference type="PRINTS" id="PR00364">
    <property type="entry name" value="DISEASERSIST"/>
</dbReference>
<dbReference type="GO" id="GO:0043531">
    <property type="term" value="F:ADP binding"/>
    <property type="evidence" value="ECO:0007669"/>
    <property type="project" value="InterPro"/>
</dbReference>
<dbReference type="Gene3D" id="1.20.5.4130">
    <property type="match status" value="1"/>
</dbReference>
<dbReference type="Gene3D" id="3.80.10.10">
    <property type="entry name" value="Ribonuclease Inhibitor"/>
    <property type="match status" value="4"/>
</dbReference>
<evidence type="ECO:0000259" key="7">
    <source>
        <dbReference type="Pfam" id="PF00931"/>
    </source>
</evidence>
<evidence type="ECO:0000313" key="11">
    <source>
        <dbReference type="EMBL" id="TVU16126.1"/>
    </source>
</evidence>
<dbReference type="SUPFAM" id="SSF52540">
    <property type="entry name" value="P-loop containing nucleoside triphosphate hydrolases"/>
    <property type="match status" value="1"/>
</dbReference>
<dbReference type="InterPro" id="IPR002182">
    <property type="entry name" value="NB-ARC"/>
</dbReference>
<feature type="non-terminal residue" evidence="11">
    <location>
        <position position="1"/>
    </location>
</feature>
<dbReference type="InterPro" id="IPR027417">
    <property type="entry name" value="P-loop_NTPase"/>
</dbReference>
<dbReference type="OrthoDB" id="684683at2759"/>
<keyword evidence="3" id="KW-0677">Repeat</keyword>
<evidence type="ECO:0000256" key="5">
    <source>
        <dbReference type="ARBA" id="ARBA00022821"/>
    </source>
</evidence>
<dbReference type="PANTHER" id="PTHR36766">
    <property type="entry name" value="PLANT BROAD-SPECTRUM MILDEW RESISTANCE PROTEIN RPW8"/>
    <property type="match status" value="1"/>
</dbReference>
<feature type="domain" description="NB-ARC" evidence="7">
    <location>
        <begin position="329"/>
        <end position="482"/>
    </location>
</feature>
<proteinExistence type="inferred from homology"/>
<dbReference type="Pfam" id="PF00931">
    <property type="entry name" value="NB-ARC"/>
    <property type="match status" value="1"/>
</dbReference>
<evidence type="ECO:0000259" key="9">
    <source>
        <dbReference type="Pfam" id="PF23559"/>
    </source>
</evidence>
<dbReference type="Gene3D" id="3.40.50.300">
    <property type="entry name" value="P-loop containing nucleotide triphosphate hydrolases"/>
    <property type="match status" value="1"/>
</dbReference>
<dbReference type="InterPro" id="IPR056789">
    <property type="entry name" value="LRR_R13L1-DRL21"/>
</dbReference>
<evidence type="ECO:0000256" key="1">
    <source>
        <dbReference type="ARBA" id="ARBA00008894"/>
    </source>
</evidence>
<dbReference type="InterPro" id="IPR036388">
    <property type="entry name" value="WH-like_DNA-bd_sf"/>
</dbReference>
<dbReference type="Gene3D" id="1.10.10.10">
    <property type="entry name" value="Winged helix-like DNA-binding domain superfamily/Winged helix DNA-binding domain"/>
    <property type="match status" value="1"/>
</dbReference>
<name>A0A5J9TXN7_9POAL</name>
<evidence type="ECO:0000259" key="8">
    <source>
        <dbReference type="Pfam" id="PF18052"/>
    </source>
</evidence>
<dbReference type="SUPFAM" id="SSF52047">
    <property type="entry name" value="RNI-like"/>
    <property type="match status" value="1"/>
</dbReference>
<dbReference type="PANTHER" id="PTHR36766:SF40">
    <property type="entry name" value="DISEASE RESISTANCE PROTEIN RGA3"/>
    <property type="match status" value="1"/>
</dbReference>
<dbReference type="Proteomes" id="UP000324897">
    <property type="component" value="Unassembled WGS sequence"/>
</dbReference>
<comment type="caution">
    <text evidence="11">The sequence shown here is derived from an EMBL/GenBank/DDBJ whole genome shotgun (WGS) entry which is preliminary data.</text>
</comment>
<dbReference type="EMBL" id="RWGY01000031">
    <property type="protein sequence ID" value="TVU16126.1"/>
    <property type="molecule type" value="Genomic_DNA"/>
</dbReference>
<organism evidence="11 12">
    <name type="scientific">Eragrostis curvula</name>
    <name type="common">weeping love grass</name>
    <dbReference type="NCBI Taxonomy" id="38414"/>
    <lineage>
        <taxon>Eukaryota</taxon>
        <taxon>Viridiplantae</taxon>
        <taxon>Streptophyta</taxon>
        <taxon>Embryophyta</taxon>
        <taxon>Tracheophyta</taxon>
        <taxon>Spermatophyta</taxon>
        <taxon>Magnoliopsida</taxon>
        <taxon>Liliopsida</taxon>
        <taxon>Poales</taxon>
        <taxon>Poaceae</taxon>
        <taxon>PACMAD clade</taxon>
        <taxon>Chloridoideae</taxon>
        <taxon>Eragrostideae</taxon>
        <taxon>Eragrostidinae</taxon>
        <taxon>Eragrostis</taxon>
    </lineage>
</organism>
<comment type="similarity">
    <text evidence="1">Belongs to the disease resistance NB-LRR family.</text>
</comment>
<evidence type="ECO:0000259" key="10">
    <source>
        <dbReference type="Pfam" id="PF25019"/>
    </source>
</evidence>
<gene>
    <name evidence="11" type="ORF">EJB05_39677</name>
</gene>
<dbReference type="GO" id="GO:0051707">
    <property type="term" value="P:response to other organism"/>
    <property type="evidence" value="ECO:0007669"/>
    <property type="project" value="UniProtKB-ARBA"/>
</dbReference>
<dbReference type="SUPFAM" id="SSF52058">
    <property type="entry name" value="L domain-like"/>
    <property type="match status" value="2"/>
</dbReference>
<feature type="domain" description="Disease resistance N-terminal" evidence="8">
    <location>
        <begin position="14"/>
        <end position="94"/>
    </location>
</feature>